<evidence type="ECO:0000313" key="1">
    <source>
        <dbReference type="EMBL" id="GAH16962.1"/>
    </source>
</evidence>
<comment type="caution">
    <text evidence="1">The sequence shown here is derived from an EMBL/GenBank/DDBJ whole genome shotgun (WGS) entry which is preliminary data.</text>
</comment>
<proteinExistence type="predicted"/>
<protein>
    <submittedName>
        <fullName evidence="1">Uncharacterized protein</fullName>
    </submittedName>
</protein>
<feature type="non-terminal residue" evidence="1">
    <location>
        <position position="213"/>
    </location>
</feature>
<dbReference type="AlphaFoldDB" id="X1D9R4"/>
<name>X1D9R4_9ZZZZ</name>
<accession>X1D9R4</accession>
<gene>
    <name evidence="1" type="ORF">S01H4_58784</name>
</gene>
<dbReference type="EMBL" id="BART01034385">
    <property type="protein sequence ID" value="GAH16962.1"/>
    <property type="molecule type" value="Genomic_DNA"/>
</dbReference>
<sequence>PNVAINNDSEAICVFSGEIDNDQEIFYTLFQSETPGDIIQFTFDCDFNDTSPSVVYENDGTPYIVWLKHKYLTKNNETLYDGNLYYRRVGSTQVEAVRITNGSVYDPLAFQSQSTTSLRDGDADFAVGWKSGKMSNELRYAQIKTNVRNDDGYDGDLIYSSDKKLSEVFWCFSPEGIAIATTERETIRTGGKNCDLSFIYKSTLDNSPPYIPT</sequence>
<reference evidence="1" key="1">
    <citation type="journal article" date="2014" name="Front. Microbiol.">
        <title>High frequency of phylogenetically diverse reductive dehalogenase-homologous genes in deep subseafloor sedimentary metagenomes.</title>
        <authorList>
            <person name="Kawai M."/>
            <person name="Futagami T."/>
            <person name="Toyoda A."/>
            <person name="Takaki Y."/>
            <person name="Nishi S."/>
            <person name="Hori S."/>
            <person name="Arai W."/>
            <person name="Tsubouchi T."/>
            <person name="Morono Y."/>
            <person name="Uchiyama I."/>
            <person name="Ito T."/>
            <person name="Fujiyama A."/>
            <person name="Inagaki F."/>
            <person name="Takami H."/>
        </authorList>
    </citation>
    <scope>NUCLEOTIDE SEQUENCE</scope>
    <source>
        <strain evidence="1">Expedition CK06-06</strain>
    </source>
</reference>
<feature type="non-terminal residue" evidence="1">
    <location>
        <position position="1"/>
    </location>
</feature>
<organism evidence="1">
    <name type="scientific">marine sediment metagenome</name>
    <dbReference type="NCBI Taxonomy" id="412755"/>
    <lineage>
        <taxon>unclassified sequences</taxon>
        <taxon>metagenomes</taxon>
        <taxon>ecological metagenomes</taxon>
    </lineage>
</organism>